<organism evidence="4 5">
    <name type="scientific">Populibacterium corticicola</name>
    <dbReference type="NCBI Taxonomy" id="1812826"/>
    <lineage>
        <taxon>Bacteria</taxon>
        <taxon>Bacillati</taxon>
        <taxon>Actinomycetota</taxon>
        <taxon>Actinomycetes</taxon>
        <taxon>Micrococcales</taxon>
        <taxon>Jonesiaceae</taxon>
        <taxon>Populibacterium</taxon>
    </lineage>
</organism>
<dbReference type="EMBL" id="JBHUOP010000009">
    <property type="protein sequence ID" value="MFD2841776.1"/>
    <property type="molecule type" value="Genomic_DNA"/>
</dbReference>
<dbReference type="Gene3D" id="1.10.287.950">
    <property type="entry name" value="Methyl-accepting chemotaxis protein"/>
    <property type="match status" value="1"/>
</dbReference>
<dbReference type="Proteomes" id="UP001597391">
    <property type="component" value="Unassembled WGS sequence"/>
</dbReference>
<gene>
    <name evidence="4" type="ORF">ACFSYH_14540</name>
</gene>
<dbReference type="PANTHER" id="PTHR32089">
    <property type="entry name" value="METHYL-ACCEPTING CHEMOTAXIS PROTEIN MCPB"/>
    <property type="match status" value="1"/>
</dbReference>
<dbReference type="InterPro" id="IPR004089">
    <property type="entry name" value="MCPsignal_dom"/>
</dbReference>
<evidence type="ECO:0000259" key="3">
    <source>
        <dbReference type="PROSITE" id="PS50111"/>
    </source>
</evidence>
<comment type="caution">
    <text evidence="4">The sequence shown here is derived from an EMBL/GenBank/DDBJ whole genome shotgun (WGS) entry which is preliminary data.</text>
</comment>
<feature type="domain" description="Methyl-accepting transducer" evidence="3">
    <location>
        <begin position="109"/>
        <end position="288"/>
    </location>
</feature>
<dbReference type="Pfam" id="PF00015">
    <property type="entry name" value="MCPsignal"/>
    <property type="match status" value="1"/>
</dbReference>
<reference evidence="5" key="1">
    <citation type="journal article" date="2019" name="Int. J. Syst. Evol. Microbiol.">
        <title>The Global Catalogue of Microorganisms (GCM) 10K type strain sequencing project: providing services to taxonomists for standard genome sequencing and annotation.</title>
        <authorList>
            <consortium name="The Broad Institute Genomics Platform"/>
            <consortium name="The Broad Institute Genome Sequencing Center for Infectious Disease"/>
            <person name="Wu L."/>
            <person name="Ma J."/>
        </authorList>
    </citation>
    <scope>NUCLEOTIDE SEQUENCE [LARGE SCALE GENOMIC DNA]</scope>
    <source>
        <strain evidence="5">KCTC 33576</strain>
    </source>
</reference>
<dbReference type="PANTHER" id="PTHR32089:SF112">
    <property type="entry name" value="LYSOZYME-LIKE PROTEIN-RELATED"/>
    <property type="match status" value="1"/>
</dbReference>
<accession>A0ABW5XH05</accession>
<keyword evidence="1 2" id="KW-0807">Transducer</keyword>
<dbReference type="SMART" id="SM00283">
    <property type="entry name" value="MA"/>
    <property type="match status" value="1"/>
</dbReference>
<dbReference type="PROSITE" id="PS50111">
    <property type="entry name" value="CHEMOTAXIS_TRANSDUC_2"/>
    <property type="match status" value="1"/>
</dbReference>
<proteinExistence type="predicted"/>
<dbReference type="SUPFAM" id="SSF58104">
    <property type="entry name" value="Methyl-accepting chemotaxis protein (MCP) signaling domain"/>
    <property type="match status" value="1"/>
</dbReference>
<protein>
    <submittedName>
        <fullName evidence="4">Methyl-accepting chemotaxis protein</fullName>
    </submittedName>
</protein>
<evidence type="ECO:0000313" key="5">
    <source>
        <dbReference type="Proteomes" id="UP001597391"/>
    </source>
</evidence>
<evidence type="ECO:0000256" key="2">
    <source>
        <dbReference type="PROSITE-ProRule" id="PRU00284"/>
    </source>
</evidence>
<evidence type="ECO:0000256" key="1">
    <source>
        <dbReference type="ARBA" id="ARBA00023224"/>
    </source>
</evidence>
<sequence>MVDTNKRFIRSRAASREAQIRAELEAYKVGYATLAAAARDLANGELETRIQASPGMHEYPIIEQTRNHINHYLDMSDGFVREAAAALLSAVDGKFERRFLETGLRGELSRQAKNIDQVRAHLEENAQSLAEVEATRTGLVEGFEREVLGMSTRVGESARTLAENVEALRKDTSVVVDRAGTAHESMEHLSQQSATMHEVIGMISAVAKQTRLLALNAMIEAARVGEAGKGFAVVADEVKRLSDQTAVASVQIAEQLGESQATITEVGESLTSIDDGIEHMKAAVAELTARTIGDGYSTEQSGLVLSDIAQQLDAKVHQFLSELNGSH</sequence>
<name>A0ABW5XH05_9MICO</name>
<evidence type="ECO:0000313" key="4">
    <source>
        <dbReference type="EMBL" id="MFD2841776.1"/>
    </source>
</evidence>
<keyword evidence="5" id="KW-1185">Reference proteome</keyword>
<dbReference type="RefSeq" id="WP_377468137.1">
    <property type="nucleotide sequence ID" value="NZ_JBHUOP010000009.1"/>
</dbReference>